<keyword evidence="3" id="KW-0813">Transport</keyword>
<dbReference type="VEuPathDB" id="AmoebaDB:FDP41_005211"/>
<name>A0A6A5BP62_NAEFO</name>
<feature type="transmembrane region" description="Helical" evidence="8">
    <location>
        <begin position="589"/>
        <end position="607"/>
    </location>
</feature>
<feature type="transmembrane region" description="Helical" evidence="8">
    <location>
        <begin position="98"/>
        <end position="116"/>
    </location>
</feature>
<evidence type="ECO:0000256" key="6">
    <source>
        <dbReference type="ARBA" id="ARBA00023136"/>
    </source>
</evidence>
<feature type="transmembrane region" description="Helical" evidence="8">
    <location>
        <begin position="420"/>
        <end position="441"/>
    </location>
</feature>
<comment type="similarity">
    <text evidence="2">Belongs to the SLC29A/ENT transporter (TC 2.A.57) family.</text>
</comment>
<evidence type="ECO:0000313" key="10">
    <source>
        <dbReference type="Proteomes" id="UP000444721"/>
    </source>
</evidence>
<keyword evidence="5 8" id="KW-1133">Transmembrane helix</keyword>
<feature type="region of interest" description="Disordered" evidence="7">
    <location>
        <begin position="307"/>
        <end position="342"/>
    </location>
</feature>
<feature type="compositionally biased region" description="Low complexity" evidence="7">
    <location>
        <begin position="365"/>
        <end position="399"/>
    </location>
</feature>
<comment type="caution">
    <text evidence="9">The sequence shown here is derived from an EMBL/GenBank/DDBJ whole genome shotgun (WGS) entry which is preliminary data.</text>
</comment>
<keyword evidence="6 8" id="KW-0472">Membrane</keyword>
<feature type="compositionally biased region" description="Polar residues" evidence="7">
    <location>
        <begin position="74"/>
        <end position="92"/>
    </location>
</feature>
<keyword evidence="10" id="KW-1185">Reference proteome</keyword>
<dbReference type="RefSeq" id="XP_044560597.1">
    <property type="nucleotide sequence ID" value="XM_044708712.1"/>
</dbReference>
<feature type="compositionally biased region" description="Polar residues" evidence="7">
    <location>
        <begin position="323"/>
        <end position="341"/>
    </location>
</feature>
<dbReference type="VEuPathDB" id="AmoebaDB:NF0064320"/>
<proteinExistence type="inferred from homology"/>
<feature type="transmembrane region" description="Helical" evidence="8">
    <location>
        <begin position="136"/>
        <end position="155"/>
    </location>
</feature>
<evidence type="ECO:0000256" key="2">
    <source>
        <dbReference type="ARBA" id="ARBA00007965"/>
    </source>
</evidence>
<sequence>MVETREHSVENHHATEGDRPHNNNDDGENSSTGSKVEQLTNIPIQATHQDDDLKKIPMVEPFTSKQPTVEDNKISAQDPTKPSSPSNLDNHSPPQDKYYLITIIFFLQGMGELFPWNAMLSAVDYLLRLYNEQKIMLAMTSAYSIATLLTLFVLIKFGTYIPYIFRIYVPYFIITILLVVVPLLYVVVGNREIEFYIILVVVVLMAFCTGSIQSCIFGLSSKLPPRYMNTVVSGSAFAGLFITCLRILTKVTIESGYNRKVPIRVLSTSTIIYFAVCACLNVVCLITFFILTKTRFVKYYTNDGNTTSTESATNAATTSNENGDLNNTISPSNNYDNNDSFTKNDNDNTVITITTSNNCIELNDTTSTPTTPTTTSTPTTAPTNVPATAPATTAPTTTTQKSHHEITSIKNIVTNIGKKIWIYALSVFLTFFVTLAVFPGLSSSVETYYVGTLMETWLPVWTNLTFQIFDFVGRIAYYWIDFFPIQHGPPPAESSLNSKNTSTTTTTTTATATTSPPTQISATPTPTQISTTPIPTHICTSPTSINNSSNQFLNQSMNSSFANPSPPSPPPQRKKFNLWTACQVEKIEIVMFLIVVLRILFIPLFIFCLNPKIFNHDSIPMILVFLLSLSGGYLNSVLMSNAPKKFTNLHEKEITATMMTFFLLFGITLGSNTGLGIGLLVLK</sequence>
<dbReference type="PANTHER" id="PTHR10332">
    <property type="entry name" value="EQUILIBRATIVE NUCLEOSIDE TRANSPORTER"/>
    <property type="match status" value="1"/>
</dbReference>
<feature type="transmembrane region" description="Helical" evidence="8">
    <location>
        <begin position="271"/>
        <end position="291"/>
    </location>
</feature>
<feature type="compositionally biased region" description="Basic and acidic residues" evidence="7">
    <location>
        <begin position="48"/>
        <end position="57"/>
    </location>
</feature>
<feature type="transmembrane region" description="Helical" evidence="8">
    <location>
        <begin position="461"/>
        <end position="480"/>
    </location>
</feature>
<dbReference type="PANTHER" id="PTHR10332:SF10">
    <property type="entry name" value="EQUILIBRATIVE NUCLEOSIDE TRANSPORTER 4"/>
    <property type="match status" value="1"/>
</dbReference>
<feature type="region of interest" description="Disordered" evidence="7">
    <location>
        <begin position="491"/>
        <end position="534"/>
    </location>
</feature>
<feature type="transmembrane region" description="Helical" evidence="8">
    <location>
        <begin position="231"/>
        <end position="251"/>
    </location>
</feature>
<feature type="region of interest" description="Disordered" evidence="7">
    <location>
        <begin position="362"/>
        <end position="402"/>
    </location>
</feature>
<evidence type="ECO:0000313" key="9">
    <source>
        <dbReference type="EMBL" id="KAF0975884.1"/>
    </source>
</evidence>
<feature type="transmembrane region" description="Helical" evidence="8">
    <location>
        <begin position="619"/>
        <end position="638"/>
    </location>
</feature>
<evidence type="ECO:0008006" key="11">
    <source>
        <dbReference type="Google" id="ProtNLM"/>
    </source>
</evidence>
<evidence type="ECO:0000256" key="4">
    <source>
        <dbReference type="ARBA" id="ARBA00022692"/>
    </source>
</evidence>
<dbReference type="OrthoDB" id="46396at2759"/>
<dbReference type="VEuPathDB" id="AmoebaDB:NF0124250"/>
<accession>A0A6A5BP62</accession>
<dbReference type="GO" id="GO:0005337">
    <property type="term" value="F:nucleoside transmembrane transporter activity"/>
    <property type="evidence" value="ECO:0007669"/>
    <property type="project" value="InterPro"/>
</dbReference>
<feature type="transmembrane region" description="Helical" evidence="8">
    <location>
        <begin position="659"/>
        <end position="682"/>
    </location>
</feature>
<dbReference type="GO" id="GO:0005886">
    <property type="term" value="C:plasma membrane"/>
    <property type="evidence" value="ECO:0007669"/>
    <property type="project" value="TreeGrafter"/>
</dbReference>
<feature type="compositionally biased region" description="Polar residues" evidence="7">
    <location>
        <begin position="29"/>
        <end position="47"/>
    </location>
</feature>
<feature type="region of interest" description="Disordered" evidence="7">
    <location>
        <begin position="1"/>
        <end position="92"/>
    </location>
</feature>
<evidence type="ECO:0000256" key="8">
    <source>
        <dbReference type="SAM" id="Phobius"/>
    </source>
</evidence>
<protein>
    <recommendedName>
        <fullName evidence="11">Equilibrative nucleoside transporter</fullName>
    </recommendedName>
</protein>
<dbReference type="Proteomes" id="UP000444721">
    <property type="component" value="Unassembled WGS sequence"/>
</dbReference>
<evidence type="ECO:0000256" key="7">
    <source>
        <dbReference type="SAM" id="MobiDB-lite"/>
    </source>
</evidence>
<dbReference type="AlphaFoldDB" id="A0A6A5BP62"/>
<keyword evidence="4 8" id="KW-0812">Transmembrane</keyword>
<dbReference type="EMBL" id="VFQX01000043">
    <property type="protein sequence ID" value="KAF0975884.1"/>
    <property type="molecule type" value="Genomic_DNA"/>
</dbReference>
<feature type="compositionally biased region" description="Low complexity" evidence="7">
    <location>
        <begin position="501"/>
        <end position="534"/>
    </location>
</feature>
<evidence type="ECO:0000256" key="3">
    <source>
        <dbReference type="ARBA" id="ARBA00022448"/>
    </source>
</evidence>
<reference evidence="9 10" key="1">
    <citation type="journal article" date="2019" name="Sci. Rep.">
        <title>Nanopore sequencing improves the draft genome of the human pathogenic amoeba Naegleria fowleri.</title>
        <authorList>
            <person name="Liechti N."/>
            <person name="Schurch N."/>
            <person name="Bruggmann R."/>
            <person name="Wittwer M."/>
        </authorList>
    </citation>
    <scope>NUCLEOTIDE SEQUENCE [LARGE SCALE GENOMIC DNA]</scope>
    <source>
        <strain evidence="9 10">ATCC 30894</strain>
    </source>
</reference>
<gene>
    <name evidence="9" type="ORF">FDP41_005211</name>
</gene>
<comment type="subcellular location">
    <subcellularLocation>
        <location evidence="1">Membrane</location>
        <topology evidence="1">Multi-pass membrane protein</topology>
    </subcellularLocation>
</comment>
<evidence type="ECO:0000256" key="5">
    <source>
        <dbReference type="ARBA" id="ARBA00022989"/>
    </source>
</evidence>
<dbReference type="VEuPathDB" id="AmoebaDB:NfTy_016390"/>
<feature type="transmembrane region" description="Helical" evidence="8">
    <location>
        <begin position="195"/>
        <end position="219"/>
    </location>
</feature>
<evidence type="ECO:0000256" key="1">
    <source>
        <dbReference type="ARBA" id="ARBA00004141"/>
    </source>
</evidence>
<feature type="transmembrane region" description="Helical" evidence="8">
    <location>
        <begin position="167"/>
        <end position="189"/>
    </location>
</feature>
<feature type="compositionally biased region" description="Low complexity" evidence="7">
    <location>
        <begin position="307"/>
        <end position="322"/>
    </location>
</feature>
<feature type="compositionally biased region" description="Basic and acidic residues" evidence="7">
    <location>
        <begin position="1"/>
        <end position="24"/>
    </location>
</feature>
<dbReference type="InterPro" id="IPR002259">
    <property type="entry name" value="Eqnu_transpt"/>
</dbReference>
<dbReference type="VEuPathDB" id="AmoebaDB:NfTy_052470"/>
<dbReference type="Pfam" id="PF01733">
    <property type="entry name" value="Nucleoside_tran"/>
    <property type="match status" value="2"/>
</dbReference>
<dbReference type="GeneID" id="68112429"/>
<organism evidence="9 10">
    <name type="scientific">Naegleria fowleri</name>
    <name type="common">Brain eating amoeba</name>
    <dbReference type="NCBI Taxonomy" id="5763"/>
    <lineage>
        <taxon>Eukaryota</taxon>
        <taxon>Discoba</taxon>
        <taxon>Heterolobosea</taxon>
        <taxon>Tetramitia</taxon>
        <taxon>Eutetramitia</taxon>
        <taxon>Vahlkampfiidae</taxon>
        <taxon>Naegleria</taxon>
    </lineage>
</organism>